<sequence length="175" mass="19687">MPNDATLARLTDTSKYTGAHKQRFDEDGKGRGLAGRENVTHHDGSTESAVRSHAIEKTVDEKAHKKSVVKGPLGQQKFGTQADTPISFMIYKNGDKNHKGHKVLLKKHFRNMQQLTDECNKHAAPLTGPIRRFYRPDLKTWVKDLTEFEDGGKYLCVAGENPKDDIEKIPPGFFE</sequence>
<dbReference type="AlphaFoldDB" id="A0A0G4HL52"/>
<dbReference type="SMART" id="SM00537">
    <property type="entry name" value="DCX"/>
    <property type="match status" value="1"/>
</dbReference>
<organism evidence="3">
    <name type="scientific">Chromera velia CCMP2878</name>
    <dbReference type="NCBI Taxonomy" id="1169474"/>
    <lineage>
        <taxon>Eukaryota</taxon>
        <taxon>Sar</taxon>
        <taxon>Alveolata</taxon>
        <taxon>Colpodellida</taxon>
        <taxon>Chromeraceae</taxon>
        <taxon>Chromera</taxon>
    </lineage>
</organism>
<accession>A0A0G4HL52</accession>
<dbReference type="Pfam" id="PF03607">
    <property type="entry name" value="DCX"/>
    <property type="match status" value="1"/>
</dbReference>
<evidence type="ECO:0000313" key="3">
    <source>
        <dbReference type="EMBL" id="CEM44844.1"/>
    </source>
</evidence>
<dbReference type="InterPro" id="IPR003533">
    <property type="entry name" value="Doublecortin_dom"/>
</dbReference>
<reference evidence="3" key="1">
    <citation type="submission" date="2014-11" db="EMBL/GenBank/DDBJ databases">
        <authorList>
            <person name="Otto D Thomas"/>
            <person name="Naeem Raeece"/>
        </authorList>
    </citation>
    <scope>NUCLEOTIDE SEQUENCE</scope>
</reference>
<feature type="region of interest" description="Disordered" evidence="1">
    <location>
        <begin position="1"/>
        <end position="52"/>
    </location>
</feature>
<dbReference type="InterPro" id="IPR008907">
    <property type="entry name" value="TPP/p25"/>
</dbReference>
<dbReference type="GO" id="GO:0046785">
    <property type="term" value="P:microtubule polymerization"/>
    <property type="evidence" value="ECO:0007669"/>
    <property type="project" value="InterPro"/>
</dbReference>
<dbReference type="PhylomeDB" id="A0A0G4HL52"/>
<dbReference type="SUPFAM" id="SSF89837">
    <property type="entry name" value="Doublecortin (DC)"/>
    <property type="match status" value="1"/>
</dbReference>
<dbReference type="PROSITE" id="PS50309">
    <property type="entry name" value="DC"/>
    <property type="match status" value="1"/>
</dbReference>
<dbReference type="GO" id="GO:0015631">
    <property type="term" value="F:tubulin binding"/>
    <property type="evidence" value="ECO:0007669"/>
    <property type="project" value="InterPro"/>
</dbReference>
<dbReference type="EMBL" id="CDMZ01003030">
    <property type="protein sequence ID" value="CEM44844.1"/>
    <property type="molecule type" value="Genomic_DNA"/>
</dbReference>
<proteinExistence type="predicted"/>
<feature type="domain" description="Doublecortin" evidence="2">
    <location>
        <begin position="86"/>
        <end position="160"/>
    </location>
</feature>
<evidence type="ECO:0000259" key="2">
    <source>
        <dbReference type="PROSITE" id="PS50309"/>
    </source>
</evidence>
<evidence type="ECO:0000256" key="1">
    <source>
        <dbReference type="SAM" id="MobiDB-lite"/>
    </source>
</evidence>
<protein>
    <recommendedName>
        <fullName evidence="2">Doublecortin domain-containing protein</fullName>
    </recommendedName>
</protein>
<name>A0A0G4HL52_9ALVE</name>
<dbReference type="GO" id="GO:0035556">
    <property type="term" value="P:intracellular signal transduction"/>
    <property type="evidence" value="ECO:0007669"/>
    <property type="project" value="InterPro"/>
</dbReference>
<dbReference type="Pfam" id="PF05517">
    <property type="entry name" value="p25-alpha"/>
    <property type="match status" value="1"/>
</dbReference>
<dbReference type="Gene3D" id="3.10.20.230">
    <property type="entry name" value="Doublecortin domain"/>
    <property type="match status" value="1"/>
</dbReference>
<dbReference type="CDD" id="cd01617">
    <property type="entry name" value="DCX"/>
    <property type="match status" value="1"/>
</dbReference>
<dbReference type="VEuPathDB" id="CryptoDB:Cvel_28653"/>
<gene>
    <name evidence="3" type="ORF">Cvel_28653</name>
</gene>
<dbReference type="InterPro" id="IPR036572">
    <property type="entry name" value="Doublecortin_dom_sf"/>
</dbReference>